<dbReference type="EMBL" id="DVGK01000069">
    <property type="protein sequence ID" value="HIR13454.1"/>
    <property type="molecule type" value="Genomic_DNA"/>
</dbReference>
<dbReference type="AlphaFoldDB" id="A0A9D1D8Y0"/>
<evidence type="ECO:0000313" key="3">
    <source>
        <dbReference type="Proteomes" id="UP000886757"/>
    </source>
</evidence>
<gene>
    <name evidence="2" type="ORF">IAB31_05985</name>
</gene>
<evidence type="ECO:0000256" key="1">
    <source>
        <dbReference type="SAM" id="SignalP"/>
    </source>
</evidence>
<evidence type="ECO:0000313" key="2">
    <source>
        <dbReference type="EMBL" id="HIR13454.1"/>
    </source>
</evidence>
<dbReference type="Pfam" id="PF19644">
    <property type="entry name" value="DUF6147"/>
    <property type="match status" value="1"/>
</dbReference>
<organism evidence="2 3">
    <name type="scientific">Candidatus Choladousia intestinavium</name>
    <dbReference type="NCBI Taxonomy" id="2840727"/>
    <lineage>
        <taxon>Bacteria</taxon>
        <taxon>Bacillati</taxon>
        <taxon>Bacillota</taxon>
        <taxon>Clostridia</taxon>
        <taxon>Lachnospirales</taxon>
        <taxon>Lachnospiraceae</taxon>
        <taxon>Lachnospiraceae incertae sedis</taxon>
        <taxon>Candidatus Choladousia</taxon>
    </lineage>
</organism>
<comment type="caution">
    <text evidence="2">The sequence shown here is derived from an EMBL/GenBank/DDBJ whole genome shotgun (WGS) entry which is preliminary data.</text>
</comment>
<name>A0A9D1D8Y0_9FIRM</name>
<feature type="signal peptide" evidence="1">
    <location>
        <begin position="1"/>
        <end position="27"/>
    </location>
</feature>
<proteinExistence type="predicted"/>
<keyword evidence="1" id="KW-0732">Signal</keyword>
<reference evidence="2" key="2">
    <citation type="journal article" date="2021" name="PeerJ">
        <title>Extensive microbial diversity within the chicken gut microbiome revealed by metagenomics and culture.</title>
        <authorList>
            <person name="Gilroy R."/>
            <person name="Ravi A."/>
            <person name="Getino M."/>
            <person name="Pursley I."/>
            <person name="Horton D.L."/>
            <person name="Alikhan N.F."/>
            <person name="Baker D."/>
            <person name="Gharbi K."/>
            <person name="Hall N."/>
            <person name="Watson M."/>
            <person name="Adriaenssens E.M."/>
            <person name="Foster-Nyarko E."/>
            <person name="Jarju S."/>
            <person name="Secka A."/>
            <person name="Antonio M."/>
            <person name="Oren A."/>
            <person name="Chaudhuri R.R."/>
            <person name="La Ragione R."/>
            <person name="Hildebrand F."/>
            <person name="Pallen M.J."/>
        </authorList>
    </citation>
    <scope>NUCLEOTIDE SEQUENCE</scope>
    <source>
        <strain evidence="2">ChiSjej4B22-8148</strain>
    </source>
</reference>
<accession>A0A9D1D8Y0</accession>
<dbReference type="Proteomes" id="UP000886757">
    <property type="component" value="Unassembled WGS sequence"/>
</dbReference>
<reference evidence="2" key="1">
    <citation type="submission" date="2020-10" db="EMBL/GenBank/DDBJ databases">
        <authorList>
            <person name="Gilroy R."/>
        </authorList>
    </citation>
    <scope>NUCLEOTIDE SEQUENCE</scope>
    <source>
        <strain evidence="2">ChiSjej4B22-8148</strain>
    </source>
</reference>
<protein>
    <submittedName>
        <fullName evidence="2">Uncharacterized protein</fullName>
    </submittedName>
</protein>
<feature type="chain" id="PRO_5039006618" evidence="1">
    <location>
        <begin position="28"/>
        <end position="162"/>
    </location>
</feature>
<dbReference type="InterPro" id="IPR046145">
    <property type="entry name" value="DUF6147"/>
</dbReference>
<sequence length="162" mass="17423">MSKRKTKILLVTIMMLCLAISGLSASAADNRIGEIVDGSVLTDDMKAEYGDDSRARGTYLASGTGSIENLGGRQVRISGSTNCYRFSDEVRVTLVLQRLEGNSWVYVNSVGPVSAYSTYTVSTKGTFSVAGGYYYRVYGSHTAKKGSTSETCTSYSNGIWVS</sequence>